<name>A0A9W9YFA3_9CNID</name>
<accession>A0A9W9YFA3</accession>
<dbReference type="AlphaFoldDB" id="A0A9W9YFA3"/>
<protein>
    <submittedName>
        <fullName evidence="11">Heparan sulfate 2-O-sulfotransferase 1</fullName>
    </submittedName>
</protein>
<evidence type="ECO:0000256" key="9">
    <source>
        <dbReference type="ARBA" id="ARBA00023157"/>
    </source>
</evidence>
<keyword evidence="7" id="KW-0333">Golgi apparatus</keyword>
<dbReference type="Gene3D" id="3.40.50.300">
    <property type="entry name" value="P-loop containing nucleotide triphosphate hydrolases"/>
    <property type="match status" value="1"/>
</dbReference>
<dbReference type="PANTHER" id="PTHR12129">
    <property type="entry name" value="HEPARAN SULFATE 2-O-SULFOTRANSFERASE"/>
    <property type="match status" value="1"/>
</dbReference>
<dbReference type="GO" id="GO:0009101">
    <property type="term" value="P:glycoprotein biosynthetic process"/>
    <property type="evidence" value="ECO:0007669"/>
    <property type="project" value="UniProtKB-ARBA"/>
</dbReference>
<keyword evidence="10" id="KW-0325">Glycoprotein</keyword>
<keyword evidence="9" id="KW-1015">Disulfide bond</keyword>
<comment type="similarity">
    <text evidence="2">Belongs to the sulfotransferase 3 family.</text>
</comment>
<evidence type="ECO:0000256" key="10">
    <source>
        <dbReference type="ARBA" id="ARBA00023180"/>
    </source>
</evidence>
<evidence type="ECO:0000256" key="4">
    <source>
        <dbReference type="ARBA" id="ARBA00022692"/>
    </source>
</evidence>
<dbReference type="OrthoDB" id="10019582at2759"/>
<keyword evidence="3" id="KW-0808">Transferase</keyword>
<evidence type="ECO:0000256" key="6">
    <source>
        <dbReference type="ARBA" id="ARBA00022989"/>
    </source>
</evidence>
<dbReference type="GO" id="GO:0000139">
    <property type="term" value="C:Golgi membrane"/>
    <property type="evidence" value="ECO:0007669"/>
    <property type="project" value="UniProtKB-SubCell"/>
</dbReference>
<evidence type="ECO:0000256" key="7">
    <source>
        <dbReference type="ARBA" id="ARBA00023034"/>
    </source>
</evidence>
<dbReference type="InterPro" id="IPR007734">
    <property type="entry name" value="Heparan_SO4_2-O-STrfase"/>
</dbReference>
<comment type="caution">
    <text evidence="11">The sequence shown here is derived from an EMBL/GenBank/DDBJ whole genome shotgun (WGS) entry which is preliminary data.</text>
</comment>
<dbReference type="PANTHER" id="PTHR12129:SF17">
    <property type="entry name" value="HEPARAN SULFATE 2-O-SULFOTRANSFERASE 1"/>
    <property type="match status" value="1"/>
</dbReference>
<keyword evidence="8" id="KW-0472">Membrane</keyword>
<organism evidence="11 12">
    <name type="scientific">Desmophyllum pertusum</name>
    <dbReference type="NCBI Taxonomy" id="174260"/>
    <lineage>
        <taxon>Eukaryota</taxon>
        <taxon>Metazoa</taxon>
        <taxon>Cnidaria</taxon>
        <taxon>Anthozoa</taxon>
        <taxon>Hexacorallia</taxon>
        <taxon>Scleractinia</taxon>
        <taxon>Caryophylliina</taxon>
        <taxon>Caryophylliidae</taxon>
        <taxon>Desmophyllum</taxon>
    </lineage>
</organism>
<evidence type="ECO:0000313" key="11">
    <source>
        <dbReference type="EMBL" id="KAJ7339350.1"/>
    </source>
</evidence>
<dbReference type="Proteomes" id="UP001163046">
    <property type="component" value="Unassembled WGS sequence"/>
</dbReference>
<keyword evidence="12" id="KW-1185">Reference proteome</keyword>
<evidence type="ECO:0000313" key="12">
    <source>
        <dbReference type="Proteomes" id="UP001163046"/>
    </source>
</evidence>
<evidence type="ECO:0000256" key="8">
    <source>
        <dbReference type="ARBA" id="ARBA00023136"/>
    </source>
</evidence>
<sequence length="302" mass="35090">MVLPRVPLLVGRMIVNKWMIVGFLVAFVILEVQILQTSLPTHAQERQNGYHLSSGDALKEVLSDSSSKVQSYTRRETVLEADDDDDDHIVMFYNRVPKTGSTSFMGVIYDLCLPNKFHALHLNVSRNTHVMSLPDQMRFAHNITKWRKMMPAVYHGHLAYVEFETLGVYKRPLYINIVRKPLERLVSYYYFLRFGDTFRPYLRRMRQGDKETFDECVKKGNPDCRPEKLWLQIPFFCGHASQCWSPGNRWALEQAKRNLVEKYLLVGITEEIGDFVAILEATVPRIFKGATKLFNEGVVYIF</sequence>
<dbReference type="EMBL" id="MU827779">
    <property type="protein sequence ID" value="KAJ7339350.1"/>
    <property type="molecule type" value="Genomic_DNA"/>
</dbReference>
<comment type="subcellular location">
    <subcellularLocation>
        <location evidence="1">Golgi apparatus membrane</location>
        <topology evidence="1">Single-pass type II membrane protein</topology>
    </subcellularLocation>
</comment>
<dbReference type="InterPro" id="IPR005331">
    <property type="entry name" value="Sulfotransferase"/>
</dbReference>
<proteinExistence type="inferred from homology"/>
<keyword evidence="4" id="KW-0812">Transmembrane</keyword>
<reference evidence="11" key="1">
    <citation type="submission" date="2023-01" db="EMBL/GenBank/DDBJ databases">
        <title>Genome assembly of the deep-sea coral Lophelia pertusa.</title>
        <authorList>
            <person name="Herrera S."/>
            <person name="Cordes E."/>
        </authorList>
    </citation>
    <scope>NUCLEOTIDE SEQUENCE</scope>
    <source>
        <strain evidence="11">USNM1676648</strain>
        <tissue evidence="11">Polyp</tissue>
    </source>
</reference>
<dbReference type="FunFam" id="3.40.50.300:FF:001418">
    <property type="entry name" value="Heparan sulfate 2-o-sulfotransferase"/>
    <property type="match status" value="1"/>
</dbReference>
<evidence type="ECO:0000256" key="2">
    <source>
        <dbReference type="ARBA" id="ARBA00010569"/>
    </source>
</evidence>
<keyword evidence="6" id="KW-1133">Transmembrane helix</keyword>
<keyword evidence="5" id="KW-0735">Signal-anchor</keyword>
<gene>
    <name evidence="11" type="primary">HS2ST1</name>
    <name evidence="11" type="ORF">OS493_005744</name>
</gene>
<dbReference type="GO" id="GO:0004394">
    <property type="term" value="F:heparan sulfate 2-sulfotransferase activity"/>
    <property type="evidence" value="ECO:0007669"/>
    <property type="project" value="UniProtKB-ARBA"/>
</dbReference>
<dbReference type="SUPFAM" id="SSF52540">
    <property type="entry name" value="P-loop containing nucleoside triphosphate hydrolases"/>
    <property type="match status" value="1"/>
</dbReference>
<evidence type="ECO:0000256" key="1">
    <source>
        <dbReference type="ARBA" id="ARBA00004323"/>
    </source>
</evidence>
<evidence type="ECO:0000256" key="5">
    <source>
        <dbReference type="ARBA" id="ARBA00022968"/>
    </source>
</evidence>
<dbReference type="InterPro" id="IPR027417">
    <property type="entry name" value="P-loop_NTPase"/>
</dbReference>
<dbReference type="Pfam" id="PF03567">
    <property type="entry name" value="Sulfotransfer_2"/>
    <property type="match status" value="1"/>
</dbReference>
<evidence type="ECO:0000256" key="3">
    <source>
        <dbReference type="ARBA" id="ARBA00022679"/>
    </source>
</evidence>